<evidence type="ECO:0000256" key="4">
    <source>
        <dbReference type="ARBA" id="ARBA00023315"/>
    </source>
</evidence>
<dbReference type="InterPro" id="IPR004143">
    <property type="entry name" value="BPL_LPL_catalytic"/>
</dbReference>
<comment type="function">
    <text evidence="5 6 7">Catalyzes the transfer of endogenously produced octanoic acid from octanoyl-acyl-carrier-protein onto the lipoyl domains of lipoate-dependent enzymes. Lipoyl-ACP can also act as a substrate although octanoyl-ACP is likely to be the physiological substrate.</text>
</comment>
<feature type="binding site" evidence="6 9">
    <location>
        <begin position="154"/>
        <end position="156"/>
    </location>
    <ligand>
        <name>substrate</name>
    </ligand>
</feature>
<dbReference type="UniPathway" id="UPA00538">
    <property type="reaction ID" value="UER00592"/>
</dbReference>
<evidence type="ECO:0000313" key="13">
    <source>
        <dbReference type="Proteomes" id="UP000094769"/>
    </source>
</evidence>
<dbReference type="GO" id="GO:0005737">
    <property type="term" value="C:cytoplasm"/>
    <property type="evidence" value="ECO:0007669"/>
    <property type="project" value="UniProtKB-SubCell"/>
</dbReference>
<evidence type="ECO:0000313" key="12">
    <source>
        <dbReference type="EMBL" id="ODJ88011.1"/>
    </source>
</evidence>
<dbReference type="PANTHER" id="PTHR10993">
    <property type="entry name" value="OCTANOYLTRANSFERASE"/>
    <property type="match status" value="1"/>
</dbReference>
<dbReference type="PROSITE" id="PS01313">
    <property type="entry name" value="LIPB"/>
    <property type="match status" value="1"/>
</dbReference>
<keyword evidence="4 6" id="KW-0012">Acyltransferase</keyword>
<dbReference type="HAMAP" id="MF_00013">
    <property type="entry name" value="LipB"/>
    <property type="match status" value="1"/>
</dbReference>
<evidence type="ECO:0000256" key="10">
    <source>
        <dbReference type="PIRSR" id="PIRSR016262-3"/>
    </source>
</evidence>
<evidence type="ECO:0000256" key="8">
    <source>
        <dbReference type="PIRSR" id="PIRSR016262-1"/>
    </source>
</evidence>
<dbReference type="Pfam" id="PF21948">
    <property type="entry name" value="LplA-B_cat"/>
    <property type="match status" value="1"/>
</dbReference>
<dbReference type="CDD" id="cd16444">
    <property type="entry name" value="LipB"/>
    <property type="match status" value="1"/>
</dbReference>
<evidence type="ECO:0000259" key="11">
    <source>
        <dbReference type="PROSITE" id="PS51733"/>
    </source>
</evidence>
<dbReference type="PIRSF" id="PIRSF016262">
    <property type="entry name" value="LPLase"/>
    <property type="match status" value="1"/>
</dbReference>
<protein>
    <recommendedName>
        <fullName evidence="6 7">Octanoyltransferase</fullName>
        <ecNumber evidence="6 7">2.3.1.181</ecNumber>
    </recommendedName>
    <alternativeName>
        <fullName evidence="6">Lipoate-protein ligase B</fullName>
    </alternativeName>
    <alternativeName>
        <fullName evidence="6">Lipoyl/octanoyl transferase</fullName>
    </alternativeName>
    <alternativeName>
        <fullName evidence="6">Octanoyl-[acyl-carrier-protein]-protein N-octanoyltransferase</fullName>
    </alternativeName>
</protein>
<keyword evidence="3 6" id="KW-0808">Transferase</keyword>
<dbReference type="Gene3D" id="3.30.930.10">
    <property type="entry name" value="Bira Bifunctional Protein, Domain 2"/>
    <property type="match status" value="1"/>
</dbReference>
<comment type="catalytic activity">
    <reaction evidence="6 7">
        <text>octanoyl-[ACP] + L-lysyl-[protein] = N(6)-octanoyl-L-lysyl-[protein] + holo-[ACP] + H(+)</text>
        <dbReference type="Rhea" id="RHEA:17665"/>
        <dbReference type="Rhea" id="RHEA-COMP:9636"/>
        <dbReference type="Rhea" id="RHEA-COMP:9685"/>
        <dbReference type="Rhea" id="RHEA-COMP:9752"/>
        <dbReference type="Rhea" id="RHEA-COMP:9928"/>
        <dbReference type="ChEBI" id="CHEBI:15378"/>
        <dbReference type="ChEBI" id="CHEBI:29969"/>
        <dbReference type="ChEBI" id="CHEBI:64479"/>
        <dbReference type="ChEBI" id="CHEBI:78463"/>
        <dbReference type="ChEBI" id="CHEBI:78809"/>
        <dbReference type="EC" id="2.3.1.181"/>
    </reaction>
</comment>
<dbReference type="NCBIfam" id="TIGR00214">
    <property type="entry name" value="lipB"/>
    <property type="match status" value="1"/>
</dbReference>
<dbReference type="InterPro" id="IPR045864">
    <property type="entry name" value="aa-tRNA-synth_II/BPL/LPL"/>
</dbReference>
<dbReference type="Proteomes" id="UP000094769">
    <property type="component" value="Unassembled WGS sequence"/>
</dbReference>
<dbReference type="InterPro" id="IPR020605">
    <property type="entry name" value="Octanoyltransferase_CS"/>
</dbReference>
<comment type="similarity">
    <text evidence="6 7">Belongs to the LipB family.</text>
</comment>
<dbReference type="PANTHER" id="PTHR10993:SF7">
    <property type="entry name" value="LIPOYLTRANSFERASE 2, MITOCHONDRIAL-RELATED"/>
    <property type="match status" value="1"/>
</dbReference>
<keyword evidence="13" id="KW-1185">Reference proteome</keyword>
<dbReference type="SUPFAM" id="SSF55681">
    <property type="entry name" value="Class II aaRS and biotin synthetases"/>
    <property type="match status" value="1"/>
</dbReference>
<dbReference type="GO" id="GO:0009249">
    <property type="term" value="P:protein lipoylation"/>
    <property type="evidence" value="ECO:0007669"/>
    <property type="project" value="InterPro"/>
</dbReference>
<reference evidence="12 13" key="1">
    <citation type="submission" date="2016-06" db="EMBL/GenBank/DDBJ databases">
        <title>Genome sequence of endosymbiont of Candidatus Endolucinida thiodiazotropha.</title>
        <authorList>
            <person name="Poehlein A."/>
            <person name="Koenig S."/>
            <person name="Heiden S.E."/>
            <person name="Thuermer A."/>
            <person name="Voget S."/>
            <person name="Daniel R."/>
            <person name="Markert S."/>
            <person name="Gros O."/>
            <person name="Schweder T."/>
        </authorList>
    </citation>
    <scope>NUCLEOTIDE SEQUENCE [LARGE SCALE GENOMIC DNA]</scope>
    <source>
        <strain evidence="12 13">COS</strain>
    </source>
</reference>
<dbReference type="GO" id="GO:0033819">
    <property type="term" value="F:lipoyl(octanoyl) transferase activity"/>
    <property type="evidence" value="ECO:0007669"/>
    <property type="project" value="UniProtKB-EC"/>
</dbReference>
<dbReference type="InterPro" id="IPR000544">
    <property type="entry name" value="Octanoyltransferase"/>
</dbReference>
<accession>A0A7Z0VMH6</accession>
<sequence>MPTAPINNPSTHSEAVEVSSRLLVRQLGLQSYQTTWQAMQDYTNARDASSPDQLWLVEHPPVFTLGQAGKTEHLLDPGDIPVIKTDRGGQVTYHGPGQLIAYLLLDLRRARIGVRTLVDHLEGAVISLLAEYGIAAAARRDAPGVYIAESKVASLGLRVRRGCSFHGLSLNVDMDLAPFTRIDPCGYPGLKVTQLADQRIDADLATLGRKLPHHLAQTLGYTLTFIDTEVDP</sequence>
<feature type="active site" description="Acyl-thioester intermediate" evidence="6 8">
    <location>
        <position position="185"/>
    </location>
</feature>
<dbReference type="NCBIfam" id="NF010922">
    <property type="entry name" value="PRK14342.1"/>
    <property type="match status" value="1"/>
</dbReference>
<proteinExistence type="inferred from homology"/>
<dbReference type="EC" id="2.3.1.181" evidence="6 7"/>
<feature type="site" description="Lowers pKa of active site Cys" evidence="6 10">
    <location>
        <position position="151"/>
    </location>
</feature>
<feature type="binding site" evidence="6 9">
    <location>
        <begin position="167"/>
        <end position="169"/>
    </location>
    <ligand>
        <name>substrate</name>
    </ligand>
</feature>
<comment type="subcellular location">
    <subcellularLocation>
        <location evidence="6">Cytoplasm</location>
    </subcellularLocation>
</comment>
<evidence type="ECO:0000256" key="5">
    <source>
        <dbReference type="ARBA" id="ARBA00024732"/>
    </source>
</evidence>
<dbReference type="PROSITE" id="PS51733">
    <property type="entry name" value="BPL_LPL_CATALYTIC"/>
    <property type="match status" value="1"/>
</dbReference>
<dbReference type="EMBL" id="MARB01000008">
    <property type="protein sequence ID" value="ODJ88011.1"/>
    <property type="molecule type" value="Genomic_DNA"/>
</dbReference>
<name>A0A7Z0VMH6_9GAMM</name>
<organism evidence="12 13">
    <name type="scientific">Candidatus Thiodiazotropha endolucinida</name>
    <dbReference type="NCBI Taxonomy" id="1655433"/>
    <lineage>
        <taxon>Bacteria</taxon>
        <taxon>Pseudomonadati</taxon>
        <taxon>Pseudomonadota</taxon>
        <taxon>Gammaproteobacteria</taxon>
        <taxon>Chromatiales</taxon>
        <taxon>Sedimenticolaceae</taxon>
        <taxon>Candidatus Thiodiazotropha</taxon>
    </lineage>
</organism>
<evidence type="ECO:0000256" key="6">
    <source>
        <dbReference type="HAMAP-Rule" id="MF_00013"/>
    </source>
</evidence>
<keyword evidence="2 6" id="KW-0963">Cytoplasm</keyword>
<comment type="miscellaneous">
    <text evidence="6">In the reaction, the free carboxyl group of octanoic acid is attached via an amide linkage to the epsilon-amino group of a specific lysine residue of lipoyl domains of lipoate-dependent enzymes.</text>
</comment>
<feature type="domain" description="BPL/LPL catalytic" evidence="11">
    <location>
        <begin position="48"/>
        <end position="223"/>
    </location>
</feature>
<dbReference type="AlphaFoldDB" id="A0A7Z0VMH6"/>
<comment type="pathway">
    <text evidence="1 6 7">Protein modification; protein lipoylation via endogenous pathway; protein N(6)-(lipoyl)lysine from octanoyl-[acyl-carrier-protein]: step 1/2.</text>
</comment>
<dbReference type="FunFam" id="3.30.930.10:FF:000020">
    <property type="entry name" value="Octanoyltransferase"/>
    <property type="match status" value="1"/>
</dbReference>
<comment type="caution">
    <text evidence="12">The sequence shown here is derived from an EMBL/GenBank/DDBJ whole genome shotgun (WGS) entry which is preliminary data.</text>
</comment>
<gene>
    <name evidence="6 12" type="primary">lipB</name>
    <name evidence="12" type="ORF">CODIS_17850</name>
</gene>
<evidence type="ECO:0000256" key="1">
    <source>
        <dbReference type="ARBA" id="ARBA00004821"/>
    </source>
</evidence>
<feature type="binding site" evidence="6 9">
    <location>
        <begin position="87"/>
        <end position="94"/>
    </location>
    <ligand>
        <name>substrate</name>
    </ligand>
</feature>
<evidence type="ECO:0000256" key="9">
    <source>
        <dbReference type="PIRSR" id="PIRSR016262-2"/>
    </source>
</evidence>
<evidence type="ECO:0000256" key="3">
    <source>
        <dbReference type="ARBA" id="ARBA00022679"/>
    </source>
</evidence>
<evidence type="ECO:0000256" key="2">
    <source>
        <dbReference type="ARBA" id="ARBA00022490"/>
    </source>
</evidence>
<evidence type="ECO:0000256" key="7">
    <source>
        <dbReference type="PIRNR" id="PIRNR016262"/>
    </source>
</evidence>